<organism evidence="2 3">
    <name type="scientific">Dechloromonas denitrificans</name>
    <dbReference type="NCBI Taxonomy" id="281362"/>
    <lineage>
        <taxon>Bacteria</taxon>
        <taxon>Pseudomonadati</taxon>
        <taxon>Pseudomonadota</taxon>
        <taxon>Betaproteobacteria</taxon>
        <taxon>Rhodocyclales</taxon>
        <taxon>Azonexaceae</taxon>
        <taxon>Dechloromonas</taxon>
    </lineage>
</organism>
<comment type="caution">
    <text evidence="2">The sequence shown here is derived from an EMBL/GenBank/DDBJ whole genome shotgun (WGS) entry which is preliminary data.</text>
</comment>
<evidence type="ECO:0000313" key="2">
    <source>
        <dbReference type="EMBL" id="KXB29297.1"/>
    </source>
</evidence>
<dbReference type="SUPFAM" id="SSF55811">
    <property type="entry name" value="Nudix"/>
    <property type="match status" value="1"/>
</dbReference>
<dbReference type="InterPro" id="IPR000086">
    <property type="entry name" value="NUDIX_hydrolase_dom"/>
</dbReference>
<dbReference type="PROSITE" id="PS51462">
    <property type="entry name" value="NUDIX"/>
    <property type="match status" value="1"/>
</dbReference>
<evidence type="ECO:0000313" key="3">
    <source>
        <dbReference type="Proteomes" id="UP000070186"/>
    </source>
</evidence>
<proteinExistence type="predicted"/>
<name>A0A133XEC9_9RHOO</name>
<dbReference type="Proteomes" id="UP000070186">
    <property type="component" value="Unassembled WGS sequence"/>
</dbReference>
<protein>
    <recommendedName>
        <fullName evidence="1">Nudix hydrolase domain-containing protein</fullName>
    </recommendedName>
</protein>
<reference evidence="2 3" key="1">
    <citation type="submission" date="2015-12" db="EMBL/GenBank/DDBJ databases">
        <title>Nitrous oxide reduction kinetics distinguish bacteria harboring typical versus atypical NosZ.</title>
        <authorList>
            <person name="Yoon S."/>
            <person name="Nissen S."/>
            <person name="Park D."/>
            <person name="Sanford R.A."/>
            <person name="Loeffler F.E."/>
        </authorList>
    </citation>
    <scope>NUCLEOTIDE SEQUENCE [LARGE SCALE GENOMIC DNA]</scope>
    <source>
        <strain evidence="2 3">ATCC BAA-841</strain>
    </source>
</reference>
<keyword evidence="3" id="KW-1185">Reference proteome</keyword>
<accession>A0A133XEC9</accession>
<gene>
    <name evidence="2" type="ORF">AT959_15095</name>
</gene>
<feature type="domain" description="Nudix hydrolase" evidence="1">
    <location>
        <begin position="159"/>
        <end position="331"/>
    </location>
</feature>
<dbReference type="Gene3D" id="3.90.79.10">
    <property type="entry name" value="Nucleoside Triphosphate Pyrophosphohydrolase"/>
    <property type="match status" value="1"/>
</dbReference>
<dbReference type="EMBL" id="LODL01000035">
    <property type="protein sequence ID" value="KXB29297.1"/>
    <property type="molecule type" value="Genomic_DNA"/>
</dbReference>
<dbReference type="GO" id="GO:0003824">
    <property type="term" value="F:catalytic activity"/>
    <property type="evidence" value="ECO:0007669"/>
    <property type="project" value="UniProtKB-ARBA"/>
</dbReference>
<dbReference type="AlphaFoldDB" id="A0A133XEC9"/>
<evidence type="ECO:0000259" key="1">
    <source>
        <dbReference type="PROSITE" id="PS51462"/>
    </source>
</evidence>
<dbReference type="InterPro" id="IPR015797">
    <property type="entry name" value="NUDIX_hydrolase-like_dom_sf"/>
</dbReference>
<sequence>MSGKCQQSTDNLVINSNGFKADPVKLLNVVLSMLPLHAEEGRQRESLLEVDLVSALIVQGSTTEETALSLSYTLRRQFEALSLLDPLELRGGKWAFISFPASLLGRSWLATLATPSQVLLPTDYWEQGDGRPPEVKEEQRSLLHQIEVGRLKFNPHAETIRTVHVAWAFIRLGNNFLMHHREDKKRPGEKLYVLPGGRFNLTDLPVEVQERHNILKAIFDPESETVAQHIARTLERELEEEAGLQRDIHYTYTPLPPSLPIYREVNGAGNRHAYTSYRFNLFQIKLTPTGETHLLDRVSTSADKLTWFSAADIAAPQRADGATAYVDALRQAWGDGLEKRLLNVLDSSFSPLPYNDESCMLDLPGYPGKSFYSGKPGKEKPIALISTLDQQEWQLLMLMSWHARGFPIEKANGIKLLANGWIKVIEIIRLTKGLQEKIQPVMPNLIEIREDRYASLRISPDILFLPAELFFYKIAGSNKLGGELRLERQKIQTPWGCLQAGHYEKNVTGKTMTTLRELEKGEDPDGDWERNLREQFSEGVRGIGLRRLWSSKGNISCLVDGLRRISES</sequence>
<dbReference type="STRING" id="281362.AT959_15095"/>
<dbReference type="RefSeq" id="WP_066884635.1">
    <property type="nucleotide sequence ID" value="NZ_LODL01000035.1"/>
</dbReference>